<name>A0A0F5JZJ5_9BURK</name>
<dbReference type="InterPro" id="IPR002347">
    <property type="entry name" value="SDR_fam"/>
</dbReference>
<sequence>MHFDEKVVLIVGASSGIGRILALRLASEGARVVITARRKDRLDKVADDIVRIGGHCVAYAADAESPHAAEHVVNTCLQLHGRIDILILNAGGAPAIDMRAMRAHQVNAYMRSNYDVAVNYLFPVLQQMRHQTKGMVVQTNSLAGFLGVPLQGPYSAAKGALRLLIDACRVEFGHLGIKFVSVYPGFIATEATIGDGMPAPLEMSEDKAVDHILAAMRRQRADTMFPWQMGLLVRLSLALPKAIVTRILRRDVPPVPFGTRHTDIS</sequence>
<dbReference type="GO" id="GO:0016020">
    <property type="term" value="C:membrane"/>
    <property type="evidence" value="ECO:0007669"/>
    <property type="project" value="TreeGrafter"/>
</dbReference>
<dbReference type="AlphaFoldDB" id="A0A0F5JZJ5"/>
<accession>A0A0F5JZJ5</accession>
<comment type="caution">
    <text evidence="3">The sequence shown here is derived from an EMBL/GenBank/DDBJ whole genome shotgun (WGS) entry which is preliminary data.</text>
</comment>
<evidence type="ECO:0000313" key="3">
    <source>
        <dbReference type="EMBL" id="KKB63253.1"/>
    </source>
</evidence>
<dbReference type="OrthoDB" id="9810734at2"/>
<gene>
    <name evidence="3" type="ORF">WM40_12115</name>
</gene>
<dbReference type="PANTHER" id="PTHR44196:SF1">
    <property type="entry name" value="DEHYDROGENASE_REDUCTASE SDR FAMILY MEMBER 7B"/>
    <property type="match status" value="1"/>
</dbReference>
<dbReference type="InterPro" id="IPR036291">
    <property type="entry name" value="NAD(P)-bd_dom_sf"/>
</dbReference>
<reference evidence="3 4" key="1">
    <citation type="submission" date="2015-03" db="EMBL/GenBank/DDBJ databases">
        <title>Draft Genome Sequence of Burkholderia andropogonis type strain ICMP2807, isolated from Sorghum bicolor.</title>
        <authorList>
            <person name="Lopes-Santos L."/>
            <person name="Castro D.B."/>
            <person name="Ottoboni L.M."/>
            <person name="Park D."/>
            <person name="Weirc B.S."/>
            <person name="Destefano S.A."/>
        </authorList>
    </citation>
    <scope>NUCLEOTIDE SEQUENCE [LARGE SCALE GENOMIC DNA]</scope>
    <source>
        <strain evidence="3 4">ICMP2807</strain>
    </source>
</reference>
<evidence type="ECO:0000256" key="1">
    <source>
        <dbReference type="ARBA" id="ARBA00006484"/>
    </source>
</evidence>
<evidence type="ECO:0000256" key="2">
    <source>
        <dbReference type="ARBA" id="ARBA00023002"/>
    </source>
</evidence>
<dbReference type="PRINTS" id="PR00081">
    <property type="entry name" value="GDHRDH"/>
</dbReference>
<keyword evidence="4" id="KW-1185">Reference proteome</keyword>
<protein>
    <submittedName>
        <fullName evidence="3">Short-chain dehydrogenase</fullName>
    </submittedName>
</protein>
<dbReference type="Proteomes" id="UP000033618">
    <property type="component" value="Unassembled WGS sequence"/>
</dbReference>
<proteinExistence type="inferred from homology"/>
<dbReference type="Pfam" id="PF00106">
    <property type="entry name" value="adh_short"/>
    <property type="match status" value="1"/>
</dbReference>
<dbReference type="STRING" id="28092.WM40_12115"/>
<comment type="similarity">
    <text evidence="1">Belongs to the short-chain dehydrogenases/reductases (SDR) family.</text>
</comment>
<dbReference type="Gene3D" id="3.40.50.720">
    <property type="entry name" value="NAD(P)-binding Rossmann-like Domain"/>
    <property type="match status" value="1"/>
</dbReference>
<keyword evidence="2" id="KW-0560">Oxidoreductase</keyword>
<dbReference type="PANTHER" id="PTHR44196">
    <property type="entry name" value="DEHYDROGENASE/REDUCTASE SDR FAMILY MEMBER 7B"/>
    <property type="match status" value="1"/>
</dbReference>
<dbReference type="GO" id="GO:0016491">
    <property type="term" value="F:oxidoreductase activity"/>
    <property type="evidence" value="ECO:0007669"/>
    <property type="project" value="UniProtKB-KW"/>
</dbReference>
<dbReference type="SUPFAM" id="SSF51735">
    <property type="entry name" value="NAD(P)-binding Rossmann-fold domains"/>
    <property type="match status" value="1"/>
</dbReference>
<dbReference type="EMBL" id="LAQU01000011">
    <property type="protein sequence ID" value="KKB63253.1"/>
    <property type="molecule type" value="Genomic_DNA"/>
</dbReference>
<dbReference type="RefSeq" id="WP_024903130.1">
    <property type="nucleotide sequence ID" value="NZ_CADFGU010000007.1"/>
</dbReference>
<organism evidence="3 4">
    <name type="scientific">Robbsia andropogonis</name>
    <dbReference type="NCBI Taxonomy" id="28092"/>
    <lineage>
        <taxon>Bacteria</taxon>
        <taxon>Pseudomonadati</taxon>
        <taxon>Pseudomonadota</taxon>
        <taxon>Betaproteobacteria</taxon>
        <taxon>Burkholderiales</taxon>
        <taxon>Burkholderiaceae</taxon>
        <taxon>Robbsia</taxon>
    </lineage>
</organism>
<dbReference type="PATRIC" id="fig|28092.6.peg.2846"/>
<evidence type="ECO:0000313" key="4">
    <source>
        <dbReference type="Proteomes" id="UP000033618"/>
    </source>
</evidence>